<dbReference type="SUPFAM" id="SSF52266">
    <property type="entry name" value="SGNH hydrolase"/>
    <property type="match status" value="1"/>
</dbReference>
<reference evidence="1" key="1">
    <citation type="submission" date="2023-07" db="EMBL/GenBank/DDBJ databases">
        <authorList>
            <consortium name="CYATHOMIX"/>
        </authorList>
    </citation>
    <scope>NUCLEOTIDE SEQUENCE</scope>
    <source>
        <strain evidence="1">N/A</strain>
    </source>
</reference>
<dbReference type="GO" id="GO:0004620">
    <property type="term" value="F:phospholipase activity"/>
    <property type="evidence" value="ECO:0007669"/>
    <property type="project" value="InterPro"/>
</dbReference>
<dbReference type="PANTHER" id="PTHR21325:SF31">
    <property type="entry name" value="GH22081P-RELATED"/>
    <property type="match status" value="1"/>
</dbReference>
<dbReference type="InterPro" id="IPR036514">
    <property type="entry name" value="SGNH_hydro_sf"/>
</dbReference>
<evidence type="ECO:0008006" key="3">
    <source>
        <dbReference type="Google" id="ProtNLM"/>
    </source>
</evidence>
<proteinExistence type="predicted"/>
<dbReference type="Gene3D" id="3.40.50.1110">
    <property type="entry name" value="SGNH hydrolase"/>
    <property type="match status" value="1"/>
</dbReference>
<dbReference type="PANTHER" id="PTHR21325">
    <property type="entry name" value="PHOSPHOLIPASE B, PLB1"/>
    <property type="match status" value="1"/>
</dbReference>
<dbReference type="GO" id="GO:0006644">
    <property type="term" value="P:phospholipid metabolic process"/>
    <property type="evidence" value="ECO:0007669"/>
    <property type="project" value="TreeGrafter"/>
</dbReference>
<dbReference type="Proteomes" id="UP001176961">
    <property type="component" value="Unassembled WGS sequence"/>
</dbReference>
<dbReference type="AlphaFoldDB" id="A0AA36DMS0"/>
<keyword evidence="2" id="KW-1185">Reference proteome</keyword>
<protein>
    <recommendedName>
        <fullName evidence="3">SGNH domain-containing protein</fullName>
    </recommendedName>
</protein>
<dbReference type="InterPro" id="IPR038885">
    <property type="entry name" value="PLB1"/>
</dbReference>
<organism evidence="1 2">
    <name type="scientific">Cylicocyclus nassatus</name>
    <name type="common">Nematode worm</name>
    <dbReference type="NCBI Taxonomy" id="53992"/>
    <lineage>
        <taxon>Eukaryota</taxon>
        <taxon>Metazoa</taxon>
        <taxon>Ecdysozoa</taxon>
        <taxon>Nematoda</taxon>
        <taxon>Chromadorea</taxon>
        <taxon>Rhabditida</taxon>
        <taxon>Rhabditina</taxon>
        <taxon>Rhabditomorpha</taxon>
        <taxon>Strongyloidea</taxon>
        <taxon>Strongylidae</taxon>
        <taxon>Cylicocyclus</taxon>
    </lineage>
</organism>
<gene>
    <name evidence="1" type="ORF">CYNAS_LOCUS2054</name>
</gene>
<evidence type="ECO:0000313" key="1">
    <source>
        <dbReference type="EMBL" id="CAJ0590071.1"/>
    </source>
</evidence>
<sequence length="257" mass="29528">MLDNLIPNDTIAPKGDANLNVAEVEATSEDLPRQAQELVDRIRMKGPSSICVDENARKKWKMIAIFAGLHDLGYLTCYNNSKKEPTTEWNFRIHFEEALAILRYKMKNTIVVLVPVIKPQVLVGARYKLDGITVPCWKGKSSTIVREDRVHWFNRMLEKVQFERKFETKNFAVVVRPYTNNIVDVIRVKDAVAEDAFYAEDHFHFSKYGNALFATYLWNSLFDPVGRKSTIRNLTDAAVLKCPPKEIPYIRTLGNSF</sequence>
<dbReference type="EMBL" id="CATQJL010000001">
    <property type="protein sequence ID" value="CAJ0590071.1"/>
    <property type="molecule type" value="Genomic_DNA"/>
</dbReference>
<evidence type="ECO:0000313" key="2">
    <source>
        <dbReference type="Proteomes" id="UP001176961"/>
    </source>
</evidence>
<name>A0AA36DMS0_CYLNA</name>
<comment type="caution">
    <text evidence="1">The sequence shown here is derived from an EMBL/GenBank/DDBJ whole genome shotgun (WGS) entry which is preliminary data.</text>
</comment>
<accession>A0AA36DMS0</accession>